<dbReference type="RefSeq" id="WP_284679061.1">
    <property type="nucleotide sequence ID" value="NZ_CP060096.1"/>
</dbReference>
<proteinExistence type="inferred from homology"/>
<dbReference type="GO" id="GO:0005829">
    <property type="term" value="C:cytosol"/>
    <property type="evidence" value="ECO:0007669"/>
    <property type="project" value="UniProtKB-ARBA"/>
</dbReference>
<keyword evidence="8" id="KW-1185">Reference proteome</keyword>
<evidence type="ECO:0000256" key="1">
    <source>
        <dbReference type="ARBA" id="ARBA00008348"/>
    </source>
</evidence>
<gene>
    <name evidence="7" type="ORF">ACETAC_05485</name>
</gene>
<dbReference type="PANTHER" id="PTHR47683:SF2">
    <property type="entry name" value="RNA-BINDING S4 DOMAIN-CONTAINING PROTEIN"/>
    <property type="match status" value="1"/>
</dbReference>
<evidence type="ECO:0000256" key="3">
    <source>
        <dbReference type="ARBA" id="ARBA00023235"/>
    </source>
</evidence>
<evidence type="ECO:0000259" key="6">
    <source>
        <dbReference type="SMART" id="SM00363"/>
    </source>
</evidence>
<organism evidence="7 8">
    <name type="scientific">Aceticella autotrophica</name>
    <dbReference type="NCBI Taxonomy" id="2755338"/>
    <lineage>
        <taxon>Bacteria</taxon>
        <taxon>Bacillati</taxon>
        <taxon>Bacillota</taxon>
        <taxon>Clostridia</taxon>
        <taxon>Thermoanaerobacterales</taxon>
        <taxon>Thermoanaerobacteraceae</taxon>
        <taxon>Aceticella</taxon>
    </lineage>
</organism>
<dbReference type="SUPFAM" id="SSF55120">
    <property type="entry name" value="Pseudouridine synthase"/>
    <property type="match status" value="1"/>
</dbReference>
<dbReference type="InterPro" id="IPR036986">
    <property type="entry name" value="S4_RNA-bd_sf"/>
</dbReference>
<protein>
    <recommendedName>
        <fullName evidence="5">Pseudouridine synthase</fullName>
        <ecNumber evidence="5">5.4.99.-</ecNumber>
    </recommendedName>
</protein>
<dbReference type="EC" id="5.4.99.-" evidence="5"/>
<dbReference type="Proteomes" id="UP000671913">
    <property type="component" value="Chromosome"/>
</dbReference>
<dbReference type="Pfam" id="PF00849">
    <property type="entry name" value="PseudoU_synth_2"/>
    <property type="match status" value="1"/>
</dbReference>
<dbReference type="PROSITE" id="PS01149">
    <property type="entry name" value="PSI_RSU"/>
    <property type="match status" value="1"/>
</dbReference>
<dbReference type="FunFam" id="3.10.290.10:FF:000003">
    <property type="entry name" value="Pseudouridine synthase"/>
    <property type="match status" value="1"/>
</dbReference>
<keyword evidence="2 4" id="KW-0694">RNA-binding</keyword>
<reference evidence="7" key="1">
    <citation type="submission" date="2020-08" db="EMBL/GenBank/DDBJ databases">
        <title>Genomic insights into the carbon and energy metabolism of the first obligate autotrophic acetogenic bacterium Aceticella autotrophica gen. nov., sp. nov.</title>
        <authorList>
            <person name="Toshchakov S.V."/>
            <person name="Elcheninov A.G."/>
            <person name="Kublanov I.V."/>
            <person name="Frolov E.N."/>
            <person name="Lebedinsky A.V."/>
        </authorList>
    </citation>
    <scope>NUCLEOTIDE SEQUENCE</scope>
    <source>
        <strain evidence="7">3443-3Ac</strain>
    </source>
</reference>
<dbReference type="SMART" id="SM00363">
    <property type="entry name" value="S4"/>
    <property type="match status" value="1"/>
</dbReference>
<keyword evidence="3 5" id="KW-0413">Isomerase</keyword>
<dbReference type="Pfam" id="PF01479">
    <property type="entry name" value="S4"/>
    <property type="match status" value="1"/>
</dbReference>
<dbReference type="PROSITE" id="PS50889">
    <property type="entry name" value="S4"/>
    <property type="match status" value="1"/>
</dbReference>
<dbReference type="EMBL" id="CP060096">
    <property type="protein sequence ID" value="QSZ26397.1"/>
    <property type="molecule type" value="Genomic_DNA"/>
</dbReference>
<dbReference type="KEGG" id="aaut:ACETAC_05485"/>
<dbReference type="Gene3D" id="3.30.70.1560">
    <property type="entry name" value="Alpha-L RNA-binding motif"/>
    <property type="match status" value="1"/>
</dbReference>
<comment type="similarity">
    <text evidence="1 5">Belongs to the pseudouridine synthase RsuA family.</text>
</comment>
<dbReference type="PANTHER" id="PTHR47683">
    <property type="entry name" value="PSEUDOURIDINE SYNTHASE FAMILY PROTEIN-RELATED"/>
    <property type="match status" value="1"/>
</dbReference>
<dbReference type="GO" id="GO:0003723">
    <property type="term" value="F:RNA binding"/>
    <property type="evidence" value="ECO:0007669"/>
    <property type="project" value="UniProtKB-KW"/>
</dbReference>
<feature type="domain" description="RNA-binding S4" evidence="6">
    <location>
        <begin position="2"/>
        <end position="63"/>
    </location>
</feature>
<dbReference type="InterPro" id="IPR006145">
    <property type="entry name" value="PsdUridine_synth_RsuA/RluA"/>
</dbReference>
<accession>A0A974Y3X0</accession>
<evidence type="ECO:0000256" key="5">
    <source>
        <dbReference type="RuleBase" id="RU003887"/>
    </source>
</evidence>
<dbReference type="InterPro" id="IPR020103">
    <property type="entry name" value="PsdUridine_synth_cat_dom_sf"/>
</dbReference>
<evidence type="ECO:0000256" key="2">
    <source>
        <dbReference type="ARBA" id="ARBA00022884"/>
    </source>
</evidence>
<dbReference type="NCBIfam" id="TIGR00093">
    <property type="entry name" value="pseudouridine synthase"/>
    <property type="match status" value="1"/>
</dbReference>
<dbReference type="GO" id="GO:0120159">
    <property type="term" value="F:rRNA pseudouridine synthase activity"/>
    <property type="evidence" value="ECO:0007669"/>
    <property type="project" value="UniProtKB-ARBA"/>
</dbReference>
<dbReference type="CDD" id="cd02870">
    <property type="entry name" value="PseudoU_synth_RsuA_like"/>
    <property type="match status" value="1"/>
</dbReference>
<dbReference type="Gene3D" id="3.10.290.10">
    <property type="entry name" value="RNA-binding S4 domain"/>
    <property type="match status" value="1"/>
</dbReference>
<dbReference type="InterPro" id="IPR020094">
    <property type="entry name" value="TruA/RsuA/RluB/E/F_N"/>
</dbReference>
<dbReference type="AlphaFoldDB" id="A0A974Y3X0"/>
<name>A0A974Y3X0_9THEO</name>
<dbReference type="GO" id="GO:0000455">
    <property type="term" value="P:enzyme-directed rRNA pseudouridine synthesis"/>
    <property type="evidence" value="ECO:0007669"/>
    <property type="project" value="UniProtKB-ARBA"/>
</dbReference>
<dbReference type="InterPro" id="IPR050343">
    <property type="entry name" value="RsuA_PseudoU_synthase"/>
</dbReference>
<dbReference type="InterPro" id="IPR042092">
    <property type="entry name" value="PsdUridine_s_RsuA/RluB/E/F_cat"/>
</dbReference>
<dbReference type="InterPro" id="IPR000748">
    <property type="entry name" value="PsdUridine_synth_RsuA/RluB/E/F"/>
</dbReference>
<dbReference type="InterPro" id="IPR018496">
    <property type="entry name" value="PsdUridine_synth_RsuA/RluB_CS"/>
</dbReference>
<dbReference type="InterPro" id="IPR002942">
    <property type="entry name" value="S4_RNA-bd"/>
</dbReference>
<dbReference type="SUPFAM" id="SSF55174">
    <property type="entry name" value="Alpha-L RNA-binding motif"/>
    <property type="match status" value="1"/>
</dbReference>
<dbReference type="CDD" id="cd00165">
    <property type="entry name" value="S4"/>
    <property type="match status" value="1"/>
</dbReference>
<evidence type="ECO:0000313" key="7">
    <source>
        <dbReference type="EMBL" id="QSZ26397.1"/>
    </source>
</evidence>
<dbReference type="Gene3D" id="3.30.70.580">
    <property type="entry name" value="Pseudouridine synthase I, catalytic domain, N-terminal subdomain"/>
    <property type="match status" value="1"/>
</dbReference>
<dbReference type="FunFam" id="3.30.70.1560:FF:000001">
    <property type="entry name" value="Pseudouridine synthase"/>
    <property type="match status" value="1"/>
</dbReference>
<sequence>MERLQKFLAECGIGSRRKCEQFIRDGFVKVNGKIVKELGIKVEPLEDKVEYNNKIVTKSEKLIYIMLNKPTGYVTTVKDQFNRASVLDLIDIKERIYPVGRLDYNTSGLLLLTNDGALTYKLTHPKHEVLKTYIAEIKSIPSDIELEELRNGIIIDNFKTSKAKIKILKIKDNTSIVEVQIHEGRNRQIRRMFDYIKHTVIKLKREKIGEIGLGKLKIGHWRYLNDKEINYLKKLCL</sequence>
<evidence type="ECO:0000256" key="4">
    <source>
        <dbReference type="PROSITE-ProRule" id="PRU00182"/>
    </source>
</evidence>
<evidence type="ECO:0000313" key="8">
    <source>
        <dbReference type="Proteomes" id="UP000671913"/>
    </source>
</evidence>